<dbReference type="RefSeq" id="WP_049698009.1">
    <property type="nucleotide sequence ID" value="NZ_JAQDQF010000002.1"/>
</dbReference>
<feature type="transmembrane region" description="Helical" evidence="1">
    <location>
        <begin position="164"/>
        <end position="183"/>
    </location>
</feature>
<comment type="caution">
    <text evidence="2">The sequence shown here is derived from an EMBL/GenBank/DDBJ whole genome shotgun (WGS) entry which is preliminary data.</text>
</comment>
<gene>
    <name evidence="2" type="ORF">ABW18_03335</name>
</gene>
<evidence type="ECO:0008006" key="4">
    <source>
        <dbReference type="Google" id="ProtNLM"/>
    </source>
</evidence>
<name>A0ABR5IGE7_9ACTN</name>
<sequence>MRTFLSGLATIVAVVAIVLAVPAVWISERIVSDDGFSSLIEPVGHDQAVKDYLAGQITDEIASRTSISGAESVVRPLANAYTNSSQFPADFADVAKQQHQWLFDEASDPNAPMQLDITPMVNRVLASARVGVTVSGSITIPVSSGNTGLHAGAYHRAGEQITTIGKVSVIVGIIAAVIALLVARRRGTVIAWLGIAAVIAGVVCWAGANLYGAYVKNDLSSSENSAKPVADVVIDTISQELQWTGVISMLVGAGIFVFGVVVRLVFGGRR</sequence>
<evidence type="ECO:0000256" key="1">
    <source>
        <dbReference type="SAM" id="Phobius"/>
    </source>
</evidence>
<keyword evidence="1" id="KW-0812">Transmembrane</keyword>
<feature type="transmembrane region" description="Helical" evidence="1">
    <location>
        <begin position="190"/>
        <end position="214"/>
    </location>
</feature>
<keyword evidence="1" id="KW-0472">Membrane</keyword>
<evidence type="ECO:0000313" key="2">
    <source>
        <dbReference type="EMBL" id="KNA92805.1"/>
    </source>
</evidence>
<keyword evidence="1" id="KW-1133">Transmembrane helix</keyword>
<accession>A0ABR5IGE7</accession>
<protein>
    <recommendedName>
        <fullName evidence="4">Integral membrane protein</fullName>
    </recommendedName>
</protein>
<reference evidence="2 3" key="1">
    <citation type="submission" date="2015-05" db="EMBL/GenBank/DDBJ databases">
        <title>Draft genome sequence of the bacterium Gordonia jacobaea a new member of the Gordonia genus.</title>
        <authorList>
            <person name="Jimenez-Galisteo G."/>
            <person name="Dominguez A."/>
            <person name="Munoz E."/>
            <person name="Vinas M."/>
        </authorList>
    </citation>
    <scope>NUCLEOTIDE SEQUENCE [LARGE SCALE GENOMIC DNA]</scope>
    <source>
        <strain evidence="3">mv1</strain>
    </source>
</reference>
<organism evidence="2 3">
    <name type="scientific">Gordonia jacobaea</name>
    <dbReference type="NCBI Taxonomy" id="122202"/>
    <lineage>
        <taxon>Bacteria</taxon>
        <taxon>Bacillati</taxon>
        <taxon>Actinomycetota</taxon>
        <taxon>Actinomycetes</taxon>
        <taxon>Mycobacteriales</taxon>
        <taxon>Gordoniaceae</taxon>
        <taxon>Gordonia</taxon>
    </lineage>
</organism>
<proteinExistence type="predicted"/>
<evidence type="ECO:0000313" key="3">
    <source>
        <dbReference type="Proteomes" id="UP000037247"/>
    </source>
</evidence>
<feature type="transmembrane region" description="Helical" evidence="1">
    <location>
        <begin position="246"/>
        <end position="266"/>
    </location>
</feature>
<dbReference type="Proteomes" id="UP000037247">
    <property type="component" value="Unassembled WGS sequence"/>
</dbReference>
<dbReference type="EMBL" id="LDTZ01000014">
    <property type="protein sequence ID" value="KNA92805.1"/>
    <property type="molecule type" value="Genomic_DNA"/>
</dbReference>
<keyword evidence="3" id="KW-1185">Reference proteome</keyword>